<protein>
    <submittedName>
        <fullName evidence="9">Capsular biosynthesis protein</fullName>
    </submittedName>
</protein>
<sequence>MEETISLKELFETLRKRIALIISITILAVGISAIMSYFVITPKYQASTQILVSQAAAGSISSLLSGGNPFDSDSKYIETYNVIMKSPYILNQVKEEIGIDRNIATQLTVSQEGRSQVVKITVQDTNPVLATEIANVTAEVFQREIQYLLKVDNIHILSRAELSAVPTPISPKPNLNMAIAFVVGLMTSVGLAFLLEFLNNTVRTEEDIEKLLGLPVLGAIPVIDEEHINEHGYGQSEKVEKGSGKIGA</sequence>
<evidence type="ECO:0000313" key="9">
    <source>
        <dbReference type="EMBL" id="RXJ02264.1"/>
    </source>
</evidence>
<keyword evidence="10" id="KW-1185">Reference proteome</keyword>
<dbReference type="GO" id="GO:0004713">
    <property type="term" value="F:protein tyrosine kinase activity"/>
    <property type="evidence" value="ECO:0007669"/>
    <property type="project" value="TreeGrafter"/>
</dbReference>
<accession>A0A4Q0VV18</accession>
<keyword evidence="5 7" id="KW-1133">Transmembrane helix</keyword>
<evidence type="ECO:0000313" key="10">
    <source>
        <dbReference type="Proteomes" id="UP000290649"/>
    </source>
</evidence>
<feature type="transmembrane region" description="Helical" evidence="7">
    <location>
        <begin position="18"/>
        <end position="40"/>
    </location>
</feature>
<evidence type="ECO:0000256" key="4">
    <source>
        <dbReference type="ARBA" id="ARBA00022692"/>
    </source>
</evidence>
<dbReference type="GO" id="GO:0005886">
    <property type="term" value="C:plasma membrane"/>
    <property type="evidence" value="ECO:0007669"/>
    <property type="project" value="UniProtKB-SubCell"/>
</dbReference>
<keyword evidence="3" id="KW-1003">Cell membrane</keyword>
<dbReference type="Pfam" id="PF02706">
    <property type="entry name" value="Wzz"/>
    <property type="match status" value="1"/>
</dbReference>
<keyword evidence="4 7" id="KW-0812">Transmembrane</keyword>
<dbReference type="InterPro" id="IPR003856">
    <property type="entry name" value="LPS_length_determ_N"/>
</dbReference>
<comment type="subcellular location">
    <subcellularLocation>
        <location evidence="1">Cell membrane</location>
        <topology evidence="1">Multi-pass membrane protein</topology>
    </subcellularLocation>
</comment>
<keyword evidence="6 7" id="KW-0472">Membrane</keyword>
<gene>
    <name evidence="9" type="ORF">DS745_07700</name>
</gene>
<evidence type="ECO:0000256" key="1">
    <source>
        <dbReference type="ARBA" id="ARBA00004651"/>
    </source>
</evidence>
<dbReference type="Proteomes" id="UP000290649">
    <property type="component" value="Unassembled WGS sequence"/>
</dbReference>
<dbReference type="PANTHER" id="PTHR32309">
    <property type="entry name" value="TYROSINE-PROTEIN KINASE"/>
    <property type="match status" value="1"/>
</dbReference>
<dbReference type="PANTHER" id="PTHR32309:SF13">
    <property type="entry name" value="FERRIC ENTEROBACTIN TRANSPORT PROTEIN FEPE"/>
    <property type="match status" value="1"/>
</dbReference>
<feature type="transmembrane region" description="Helical" evidence="7">
    <location>
        <begin position="175"/>
        <end position="195"/>
    </location>
</feature>
<evidence type="ECO:0000256" key="7">
    <source>
        <dbReference type="SAM" id="Phobius"/>
    </source>
</evidence>
<dbReference type="RefSeq" id="WP_129077671.1">
    <property type="nucleotide sequence ID" value="NZ_QOUX01000026.1"/>
</dbReference>
<dbReference type="OrthoDB" id="2360475at2"/>
<reference evidence="9 10" key="1">
    <citation type="journal article" date="2019" name="Int. J. Syst. Evol. Microbiol.">
        <title>Anaerobacillus alkaliphilus sp. nov., a novel alkaliphilic and moderately halophilic bacterium.</title>
        <authorList>
            <person name="Borsodi A.K."/>
            <person name="Aszalos J.M."/>
            <person name="Bihari P."/>
            <person name="Nagy I."/>
            <person name="Schumann P."/>
            <person name="Sproer C."/>
            <person name="Kovacs A.L."/>
            <person name="Boka K."/>
            <person name="Dobosy P."/>
            <person name="Ovari M."/>
            <person name="Szili-Kovacs T."/>
            <person name="Toth E."/>
        </authorList>
    </citation>
    <scope>NUCLEOTIDE SEQUENCE [LARGE SCALE GENOMIC DNA]</scope>
    <source>
        <strain evidence="9 10">B16-10</strain>
    </source>
</reference>
<comment type="caution">
    <text evidence="9">The sequence shown here is derived from an EMBL/GenBank/DDBJ whole genome shotgun (WGS) entry which is preliminary data.</text>
</comment>
<name>A0A4Q0VV18_9BACI</name>
<evidence type="ECO:0000256" key="6">
    <source>
        <dbReference type="ARBA" id="ARBA00023136"/>
    </source>
</evidence>
<comment type="similarity">
    <text evidence="2">Belongs to the CpsC/CapA family.</text>
</comment>
<evidence type="ECO:0000256" key="2">
    <source>
        <dbReference type="ARBA" id="ARBA00006683"/>
    </source>
</evidence>
<proteinExistence type="inferred from homology"/>
<dbReference type="EMBL" id="QOUX01000026">
    <property type="protein sequence ID" value="RXJ02264.1"/>
    <property type="molecule type" value="Genomic_DNA"/>
</dbReference>
<dbReference type="InterPro" id="IPR050445">
    <property type="entry name" value="Bact_polysacc_biosynth/exp"/>
</dbReference>
<evidence type="ECO:0000256" key="3">
    <source>
        <dbReference type="ARBA" id="ARBA00022475"/>
    </source>
</evidence>
<feature type="domain" description="Polysaccharide chain length determinant N-terminal" evidence="8">
    <location>
        <begin position="3"/>
        <end position="96"/>
    </location>
</feature>
<evidence type="ECO:0000259" key="8">
    <source>
        <dbReference type="Pfam" id="PF02706"/>
    </source>
</evidence>
<evidence type="ECO:0000256" key="5">
    <source>
        <dbReference type="ARBA" id="ARBA00022989"/>
    </source>
</evidence>
<organism evidence="9 10">
    <name type="scientific">Anaerobacillus alkaliphilus</name>
    <dbReference type="NCBI Taxonomy" id="1548597"/>
    <lineage>
        <taxon>Bacteria</taxon>
        <taxon>Bacillati</taxon>
        <taxon>Bacillota</taxon>
        <taxon>Bacilli</taxon>
        <taxon>Bacillales</taxon>
        <taxon>Bacillaceae</taxon>
        <taxon>Anaerobacillus</taxon>
    </lineage>
</organism>
<dbReference type="AlphaFoldDB" id="A0A4Q0VV18"/>